<dbReference type="KEGG" id="fak:FUA48_02940"/>
<reference evidence="2 3" key="1">
    <citation type="submission" date="2019-08" db="EMBL/GenBank/DDBJ databases">
        <title>Flavobacterium alkalisoli sp. nov., isolated from rhizosphere soil of Suaeda salsa.</title>
        <authorList>
            <person name="Sun J.-Q."/>
            <person name="Xu L."/>
        </authorList>
    </citation>
    <scope>NUCLEOTIDE SEQUENCE [LARGE SCALE GENOMIC DNA]</scope>
    <source>
        <strain evidence="2 3">XS-5</strain>
    </source>
</reference>
<keyword evidence="2" id="KW-0378">Hydrolase</keyword>
<feature type="signal peptide" evidence="1">
    <location>
        <begin position="1"/>
        <end position="18"/>
    </location>
</feature>
<evidence type="ECO:0000313" key="2">
    <source>
        <dbReference type="EMBL" id="QEE48564.1"/>
    </source>
</evidence>
<dbReference type="GO" id="GO:0016787">
    <property type="term" value="F:hydrolase activity"/>
    <property type="evidence" value="ECO:0007669"/>
    <property type="project" value="UniProtKB-KW"/>
</dbReference>
<protein>
    <submittedName>
        <fullName evidence="2">Alpha/beta hydrolase</fullName>
    </submittedName>
</protein>
<keyword evidence="1" id="KW-0732">Signal</keyword>
<dbReference type="Pfam" id="PF00756">
    <property type="entry name" value="Esterase"/>
    <property type="match status" value="1"/>
</dbReference>
<dbReference type="Gene3D" id="3.40.50.1820">
    <property type="entry name" value="alpha/beta hydrolase"/>
    <property type="match status" value="1"/>
</dbReference>
<accession>A0A5B9FNI4</accession>
<dbReference type="Proteomes" id="UP000321222">
    <property type="component" value="Chromosome"/>
</dbReference>
<dbReference type="PANTHER" id="PTHR48098:SF6">
    <property type="entry name" value="FERRI-BACILLIBACTIN ESTERASE BESA"/>
    <property type="match status" value="1"/>
</dbReference>
<proteinExistence type="predicted"/>
<sequence>MKKITLLLLVFAFCKVTAQKTTTEEITSEILKENRLVTIKLPPSYERNKDKKYPLLVLLDGDYLFDPFAGVISYTSYWDDLPEVLIVGISQTERDIDCESDPEAGLPFEKGEKFFDFIGQEVVPMMEKKYRISPFKIIAGHDVTAGFANFFLYKDNPLFNAYIILSPELPTEMETRIPARFSAVDKPIFYYLATADGDVGRLKNKIKVLNDNIKAVANTTFRYQFDEFMGESHYSLVPNAIPSALYHIFSSYQPITSAEFQKLADKPSGYVQYLKDKYEMIERDLGVKMTVRLNDFKAIEAAIFKNSAFEEFRDLAEVAKKNYPKTILGEYYEALFYEKTGNIKKAVKIYTNSYNFEEIGGITKDFMLEKAEILKSEM</sequence>
<dbReference type="AlphaFoldDB" id="A0A5B9FNI4"/>
<dbReference type="PANTHER" id="PTHR48098">
    <property type="entry name" value="ENTEROCHELIN ESTERASE-RELATED"/>
    <property type="match status" value="1"/>
</dbReference>
<evidence type="ECO:0000313" key="3">
    <source>
        <dbReference type="Proteomes" id="UP000321222"/>
    </source>
</evidence>
<dbReference type="OrthoDB" id="1142077at2"/>
<dbReference type="InterPro" id="IPR029058">
    <property type="entry name" value="AB_hydrolase_fold"/>
</dbReference>
<feature type="chain" id="PRO_5023130162" evidence="1">
    <location>
        <begin position="19"/>
        <end position="378"/>
    </location>
</feature>
<name>A0A5B9FNI4_9FLAO</name>
<evidence type="ECO:0000256" key="1">
    <source>
        <dbReference type="SAM" id="SignalP"/>
    </source>
</evidence>
<dbReference type="InterPro" id="IPR050583">
    <property type="entry name" value="Mycobacterial_A85_antigen"/>
</dbReference>
<dbReference type="Gene3D" id="1.25.40.10">
    <property type="entry name" value="Tetratricopeptide repeat domain"/>
    <property type="match status" value="1"/>
</dbReference>
<organism evidence="2 3">
    <name type="scientific">Flavobacterium alkalisoli</name>
    <dbReference type="NCBI Taxonomy" id="2602769"/>
    <lineage>
        <taxon>Bacteria</taxon>
        <taxon>Pseudomonadati</taxon>
        <taxon>Bacteroidota</taxon>
        <taxon>Flavobacteriia</taxon>
        <taxon>Flavobacteriales</taxon>
        <taxon>Flavobacteriaceae</taxon>
        <taxon>Flavobacterium</taxon>
    </lineage>
</organism>
<dbReference type="SUPFAM" id="SSF53474">
    <property type="entry name" value="alpha/beta-Hydrolases"/>
    <property type="match status" value="1"/>
</dbReference>
<dbReference type="InterPro" id="IPR011990">
    <property type="entry name" value="TPR-like_helical_dom_sf"/>
</dbReference>
<dbReference type="EMBL" id="CP042831">
    <property type="protein sequence ID" value="QEE48564.1"/>
    <property type="molecule type" value="Genomic_DNA"/>
</dbReference>
<dbReference type="InterPro" id="IPR000801">
    <property type="entry name" value="Esterase-like"/>
</dbReference>
<gene>
    <name evidence="2" type="ORF">FUA48_02940</name>
</gene>
<dbReference type="RefSeq" id="WP_147582036.1">
    <property type="nucleotide sequence ID" value="NZ_CP042831.1"/>
</dbReference>
<keyword evidence="3" id="KW-1185">Reference proteome</keyword>